<proteinExistence type="predicted"/>
<evidence type="ECO:0000256" key="3">
    <source>
        <dbReference type="ARBA" id="ARBA00023125"/>
    </source>
</evidence>
<dbReference type="SUPFAM" id="SSF88659">
    <property type="entry name" value="Sigma3 and sigma4 domains of RNA polymerase sigma factors"/>
    <property type="match status" value="1"/>
</dbReference>
<dbReference type="Gene3D" id="1.10.10.10">
    <property type="entry name" value="Winged helix-like DNA-binding domain superfamily/Winged helix DNA-binding domain"/>
    <property type="match status" value="1"/>
</dbReference>
<protein>
    <submittedName>
        <fullName evidence="6">Sigma-70 family RNA polymerase sigma factor</fullName>
    </submittedName>
</protein>
<gene>
    <name evidence="6" type="ORF">D7V94_19445</name>
</gene>
<sequence length="147" mass="17500">MPCTEAYKEHIMYTFNGFCKTVIRFAALNAWRDRSRRRQKEISLEYLTEEKFYPLGTTDEYFEAPYEEYPITICGQTVILTNGELAAALLSLPERKREIIFLYFFGDYTQQEIGEMYGRCRSTAWHHIHSALQMLHKEMEVLFREES</sequence>
<dbReference type="RefSeq" id="WP_016292401.1">
    <property type="nucleotide sequence ID" value="NZ_RAYQ01000028.1"/>
</dbReference>
<evidence type="ECO:0000313" key="6">
    <source>
        <dbReference type="EMBL" id="RKI88412.1"/>
    </source>
</evidence>
<dbReference type="EMBL" id="RAYQ01000028">
    <property type="protein sequence ID" value="RKI88412.1"/>
    <property type="molecule type" value="Genomic_DNA"/>
</dbReference>
<dbReference type="OrthoDB" id="9787667at2"/>
<dbReference type="Proteomes" id="UP000280696">
    <property type="component" value="Unassembled WGS sequence"/>
</dbReference>
<keyword evidence="4" id="KW-0804">Transcription</keyword>
<dbReference type="PANTHER" id="PTHR43133">
    <property type="entry name" value="RNA POLYMERASE ECF-TYPE SIGMA FACTO"/>
    <property type="match status" value="1"/>
</dbReference>
<evidence type="ECO:0000313" key="7">
    <source>
        <dbReference type="Proteomes" id="UP000280696"/>
    </source>
</evidence>
<evidence type="ECO:0000256" key="1">
    <source>
        <dbReference type="ARBA" id="ARBA00023015"/>
    </source>
</evidence>
<keyword evidence="1" id="KW-0805">Transcription regulation</keyword>
<dbReference type="InterPro" id="IPR039425">
    <property type="entry name" value="RNA_pol_sigma-70-like"/>
</dbReference>
<keyword evidence="2" id="KW-0731">Sigma factor</keyword>
<dbReference type="AlphaFoldDB" id="A0A3A9A9T7"/>
<dbReference type="GO" id="GO:0006352">
    <property type="term" value="P:DNA-templated transcription initiation"/>
    <property type="evidence" value="ECO:0007669"/>
    <property type="project" value="InterPro"/>
</dbReference>
<dbReference type="InterPro" id="IPR007630">
    <property type="entry name" value="RNA_pol_sigma70_r4"/>
</dbReference>
<comment type="caution">
    <text evidence="6">The sequence shown here is derived from an EMBL/GenBank/DDBJ whole genome shotgun (WGS) entry which is preliminary data.</text>
</comment>
<dbReference type="GO" id="GO:0003677">
    <property type="term" value="F:DNA binding"/>
    <property type="evidence" value="ECO:0007669"/>
    <property type="project" value="UniProtKB-KW"/>
</dbReference>
<name>A0A3A9A9T7_9FIRM</name>
<dbReference type="GO" id="GO:0016987">
    <property type="term" value="F:sigma factor activity"/>
    <property type="evidence" value="ECO:0007669"/>
    <property type="project" value="UniProtKB-KW"/>
</dbReference>
<dbReference type="InterPro" id="IPR013324">
    <property type="entry name" value="RNA_pol_sigma_r3/r4-like"/>
</dbReference>
<feature type="domain" description="RNA polymerase sigma-70 region 4" evidence="5">
    <location>
        <begin position="88"/>
        <end position="135"/>
    </location>
</feature>
<reference evidence="6 7" key="1">
    <citation type="submission" date="2018-09" db="EMBL/GenBank/DDBJ databases">
        <title>Murine metabolic-syndrome-specific gut microbial biobank.</title>
        <authorList>
            <person name="Liu C."/>
        </authorList>
    </citation>
    <scope>NUCLEOTIDE SEQUENCE [LARGE SCALE GENOMIC DNA]</scope>
    <source>
        <strain evidence="6 7">0.1xD8-82</strain>
    </source>
</reference>
<evidence type="ECO:0000256" key="2">
    <source>
        <dbReference type="ARBA" id="ARBA00023082"/>
    </source>
</evidence>
<dbReference type="InterPro" id="IPR036388">
    <property type="entry name" value="WH-like_DNA-bd_sf"/>
</dbReference>
<organism evidence="6 7">
    <name type="scientific">Parablautia intestinalis</name>
    <dbReference type="NCBI Taxonomy" id="2320100"/>
    <lineage>
        <taxon>Bacteria</taxon>
        <taxon>Bacillati</taxon>
        <taxon>Bacillota</taxon>
        <taxon>Clostridia</taxon>
        <taxon>Lachnospirales</taxon>
        <taxon>Lachnospiraceae</taxon>
        <taxon>Parablautia</taxon>
    </lineage>
</organism>
<keyword evidence="3" id="KW-0238">DNA-binding</keyword>
<evidence type="ECO:0000259" key="5">
    <source>
        <dbReference type="Pfam" id="PF04545"/>
    </source>
</evidence>
<evidence type="ECO:0000256" key="4">
    <source>
        <dbReference type="ARBA" id="ARBA00023163"/>
    </source>
</evidence>
<accession>A0A3A9A9T7</accession>
<dbReference type="PANTHER" id="PTHR43133:SF8">
    <property type="entry name" value="RNA POLYMERASE SIGMA FACTOR HI_1459-RELATED"/>
    <property type="match status" value="1"/>
</dbReference>
<keyword evidence="7" id="KW-1185">Reference proteome</keyword>
<dbReference type="Pfam" id="PF04545">
    <property type="entry name" value="Sigma70_r4"/>
    <property type="match status" value="1"/>
</dbReference>